<dbReference type="Gene3D" id="3.30.70.270">
    <property type="match status" value="1"/>
</dbReference>
<dbReference type="RefSeq" id="WP_244762155.1">
    <property type="nucleotide sequence ID" value="NZ_JALJCJ010000004.1"/>
</dbReference>
<protein>
    <recommendedName>
        <fullName evidence="1">diguanylate cyclase</fullName>
        <ecNumber evidence="1">2.7.7.65</ecNumber>
    </recommendedName>
</protein>
<accession>A0ABT8XAT3</accession>
<evidence type="ECO:0000313" key="5">
    <source>
        <dbReference type="Proteomes" id="UP001177080"/>
    </source>
</evidence>
<evidence type="ECO:0000313" key="4">
    <source>
        <dbReference type="EMBL" id="MDO6120847.1"/>
    </source>
</evidence>
<sequence length="315" mass="35679">MQMMLQLAQLMEHAGTLIAVFDPEDRLRFANRAFRAAWFIEDDEEPLWSDLMRRNYHARRGTIVETANFETWLHTTQARRGKSGFRAFETDLHDGRWLWMAETMQPNGWMLCVASDISSIRPDERSLRQDRDIAIKASQTDELTGLPSRRYVMGKLGELVCSAGGGEQDVGCLAVLDIDNFKYINDRFGHGIGDAVLRDFGVTLQRHVRKTDILGRVGGEEFLLILPNTTMEDAEAIVQRMLVAVRHSRPVPEQASFRYTFSAGLAWVTRGDDPGAVYRRADLALYAAKMRGRDQISIEIQPDRRLGSTIAATSE</sequence>
<gene>
    <name evidence="4" type="ORF">GB928_006580</name>
</gene>
<proteinExistence type="predicted"/>
<evidence type="ECO:0000259" key="3">
    <source>
        <dbReference type="PROSITE" id="PS50887"/>
    </source>
</evidence>
<dbReference type="Proteomes" id="UP001177080">
    <property type="component" value="Unassembled WGS sequence"/>
</dbReference>
<reference evidence="4" key="1">
    <citation type="submission" date="2022-04" db="EMBL/GenBank/DDBJ databases">
        <title>Shinella lacus sp. nov., a novel member of the genus Shinella from water.</title>
        <authorList>
            <person name="Deng Y."/>
        </authorList>
    </citation>
    <scope>NUCLEOTIDE SEQUENCE</scope>
    <source>
        <strain evidence="4">JCM 31239</strain>
    </source>
</reference>
<dbReference type="PANTHER" id="PTHR45138:SF9">
    <property type="entry name" value="DIGUANYLATE CYCLASE DGCM-RELATED"/>
    <property type="match status" value="1"/>
</dbReference>
<dbReference type="EMBL" id="WHSC02000002">
    <property type="protein sequence ID" value="MDO6120847.1"/>
    <property type="molecule type" value="Genomic_DNA"/>
</dbReference>
<dbReference type="CDD" id="cd01949">
    <property type="entry name" value="GGDEF"/>
    <property type="match status" value="1"/>
</dbReference>
<dbReference type="SUPFAM" id="SSF55073">
    <property type="entry name" value="Nucleotide cyclase"/>
    <property type="match status" value="1"/>
</dbReference>
<dbReference type="Pfam" id="PF00990">
    <property type="entry name" value="GGDEF"/>
    <property type="match status" value="1"/>
</dbReference>
<dbReference type="SMART" id="SM00267">
    <property type="entry name" value="GGDEF"/>
    <property type="match status" value="1"/>
</dbReference>
<dbReference type="InterPro" id="IPR043128">
    <property type="entry name" value="Rev_trsase/Diguanyl_cyclase"/>
</dbReference>
<evidence type="ECO:0000256" key="1">
    <source>
        <dbReference type="ARBA" id="ARBA00012528"/>
    </source>
</evidence>
<dbReference type="InterPro" id="IPR000160">
    <property type="entry name" value="GGDEF_dom"/>
</dbReference>
<dbReference type="EC" id="2.7.7.65" evidence="1"/>
<name>A0ABT8XAT3_9HYPH</name>
<dbReference type="PANTHER" id="PTHR45138">
    <property type="entry name" value="REGULATORY COMPONENTS OF SENSORY TRANSDUCTION SYSTEM"/>
    <property type="match status" value="1"/>
</dbReference>
<organism evidence="4 5">
    <name type="scientific">Shinella curvata</name>
    <dbReference type="NCBI Taxonomy" id="1817964"/>
    <lineage>
        <taxon>Bacteria</taxon>
        <taxon>Pseudomonadati</taxon>
        <taxon>Pseudomonadota</taxon>
        <taxon>Alphaproteobacteria</taxon>
        <taxon>Hyphomicrobiales</taxon>
        <taxon>Rhizobiaceae</taxon>
        <taxon>Shinella</taxon>
    </lineage>
</organism>
<dbReference type="InterPro" id="IPR029787">
    <property type="entry name" value="Nucleotide_cyclase"/>
</dbReference>
<dbReference type="InterPro" id="IPR050469">
    <property type="entry name" value="Diguanylate_Cyclase"/>
</dbReference>
<dbReference type="NCBIfam" id="TIGR00254">
    <property type="entry name" value="GGDEF"/>
    <property type="match status" value="1"/>
</dbReference>
<comment type="catalytic activity">
    <reaction evidence="2">
        <text>2 GTP = 3',3'-c-di-GMP + 2 diphosphate</text>
        <dbReference type="Rhea" id="RHEA:24898"/>
        <dbReference type="ChEBI" id="CHEBI:33019"/>
        <dbReference type="ChEBI" id="CHEBI:37565"/>
        <dbReference type="ChEBI" id="CHEBI:58805"/>
        <dbReference type="EC" id="2.7.7.65"/>
    </reaction>
</comment>
<keyword evidence="5" id="KW-1185">Reference proteome</keyword>
<dbReference type="PROSITE" id="PS50887">
    <property type="entry name" value="GGDEF"/>
    <property type="match status" value="1"/>
</dbReference>
<feature type="domain" description="GGDEF" evidence="3">
    <location>
        <begin position="169"/>
        <end position="301"/>
    </location>
</feature>
<comment type="caution">
    <text evidence="4">The sequence shown here is derived from an EMBL/GenBank/DDBJ whole genome shotgun (WGS) entry which is preliminary data.</text>
</comment>
<evidence type="ECO:0000256" key="2">
    <source>
        <dbReference type="ARBA" id="ARBA00034247"/>
    </source>
</evidence>